<feature type="transmembrane region" description="Helical" evidence="1">
    <location>
        <begin position="39"/>
        <end position="58"/>
    </location>
</feature>
<reference evidence="3 4" key="1">
    <citation type="submission" date="2020-08" db="EMBL/GenBank/DDBJ databases">
        <title>Sphingobacterium sp. DN00404 isolated from aquaculture water.</title>
        <authorList>
            <person name="Zhang M."/>
        </authorList>
    </citation>
    <scope>NUCLEOTIDE SEQUENCE [LARGE SCALE GENOMIC DNA]</scope>
    <source>
        <strain evidence="3 4">KCTC 32294</strain>
    </source>
</reference>
<keyword evidence="4" id="KW-1185">Reference proteome</keyword>
<feature type="domain" description="Signal transduction histidine kinase internal region" evidence="2">
    <location>
        <begin position="156"/>
        <end position="235"/>
    </location>
</feature>
<organism evidence="3 4">
    <name type="scientific">Sphingobacterium arenae</name>
    <dbReference type="NCBI Taxonomy" id="1280598"/>
    <lineage>
        <taxon>Bacteria</taxon>
        <taxon>Pseudomonadati</taxon>
        <taxon>Bacteroidota</taxon>
        <taxon>Sphingobacteriia</taxon>
        <taxon>Sphingobacteriales</taxon>
        <taxon>Sphingobacteriaceae</taxon>
        <taxon>Sphingobacterium</taxon>
    </lineage>
</organism>
<sequence length="345" mass="39704">MTCSRSLMPVLAIIFIIALYSLMWNVNAKYVEDHIPHRHIAAVVLLYAAYYSVHLLCFDMVWKGGWARRIIGVVGITVLYWTLFPVMYKLIQEWMPAVGLQLFDDTVPYNEADFRKRLISPYIIVVSMAAFTVAITRLIQHHFEKRQLLKKLTGLQQQFIKREIKTHFISNILSTNIGAVLLDSKPDQKKKIIALIELLAYFNKVDQGCMGLVSLKEELRQLKHFIAMINQQYGEGAVICTGIEELKKSEDDIPLGLLLLPLENCLKYARLDPKFPIMYSVRRVNEGWVISCVNYMDWKRVETTVRTGTGMEMAEKQIAGLGLPIQIAVQQDEEKFFFTININKL</sequence>
<dbReference type="EMBL" id="JACNYK010000002">
    <property type="protein sequence ID" value="MBD1425648.1"/>
    <property type="molecule type" value="Genomic_DNA"/>
</dbReference>
<keyword evidence="1" id="KW-0812">Transmembrane</keyword>
<evidence type="ECO:0000256" key="1">
    <source>
        <dbReference type="SAM" id="Phobius"/>
    </source>
</evidence>
<keyword evidence="3" id="KW-0418">Kinase</keyword>
<feature type="transmembrane region" description="Helical" evidence="1">
    <location>
        <begin position="70"/>
        <end position="91"/>
    </location>
</feature>
<feature type="transmembrane region" description="Helical" evidence="1">
    <location>
        <begin position="119"/>
        <end position="139"/>
    </location>
</feature>
<accession>A0ABR7Y2X9</accession>
<gene>
    <name evidence="3" type="ORF">H8B17_08650</name>
</gene>
<name>A0ABR7Y2X9_9SPHI</name>
<dbReference type="Proteomes" id="UP000606494">
    <property type="component" value="Unassembled WGS sequence"/>
</dbReference>
<evidence type="ECO:0000259" key="2">
    <source>
        <dbReference type="Pfam" id="PF06580"/>
    </source>
</evidence>
<dbReference type="Pfam" id="PF06580">
    <property type="entry name" value="His_kinase"/>
    <property type="match status" value="1"/>
</dbReference>
<keyword evidence="3" id="KW-0808">Transferase</keyword>
<protein>
    <submittedName>
        <fullName evidence="3">Histidine kinase</fullName>
    </submittedName>
</protein>
<feature type="transmembrane region" description="Helical" evidence="1">
    <location>
        <begin position="7"/>
        <end position="27"/>
    </location>
</feature>
<keyword evidence="1" id="KW-1133">Transmembrane helix</keyword>
<dbReference type="InterPro" id="IPR010559">
    <property type="entry name" value="Sig_transdc_His_kin_internal"/>
</dbReference>
<comment type="caution">
    <text evidence="3">The sequence shown here is derived from an EMBL/GenBank/DDBJ whole genome shotgun (WGS) entry which is preliminary data.</text>
</comment>
<dbReference type="GO" id="GO:0016301">
    <property type="term" value="F:kinase activity"/>
    <property type="evidence" value="ECO:0007669"/>
    <property type="project" value="UniProtKB-KW"/>
</dbReference>
<evidence type="ECO:0000313" key="4">
    <source>
        <dbReference type="Proteomes" id="UP000606494"/>
    </source>
</evidence>
<evidence type="ECO:0000313" key="3">
    <source>
        <dbReference type="EMBL" id="MBD1425648.1"/>
    </source>
</evidence>
<keyword evidence="1" id="KW-0472">Membrane</keyword>
<proteinExistence type="predicted"/>
<dbReference type="RefSeq" id="WP_190308797.1">
    <property type="nucleotide sequence ID" value="NZ_JACNYK010000002.1"/>
</dbReference>